<dbReference type="EMBL" id="FOVR01000008">
    <property type="protein sequence ID" value="SFO54841.1"/>
    <property type="molecule type" value="Genomic_DNA"/>
</dbReference>
<dbReference type="Gene3D" id="3.40.50.300">
    <property type="entry name" value="P-loop containing nucleotide triphosphate hydrolases"/>
    <property type="match status" value="1"/>
</dbReference>
<proteinExistence type="predicted"/>
<dbReference type="NCBIfam" id="NF005677">
    <property type="entry name" value="PRK07471.1"/>
    <property type="match status" value="1"/>
</dbReference>
<evidence type="ECO:0000313" key="1">
    <source>
        <dbReference type="EMBL" id="SFO54841.1"/>
    </source>
</evidence>
<dbReference type="PANTHER" id="PTHR11669:SF8">
    <property type="entry name" value="DNA POLYMERASE III SUBUNIT DELTA"/>
    <property type="match status" value="1"/>
</dbReference>
<dbReference type="Pfam" id="PF13177">
    <property type="entry name" value="DNA_pol3_delta2"/>
    <property type="match status" value="1"/>
</dbReference>
<dbReference type="GO" id="GO:0009360">
    <property type="term" value="C:DNA polymerase III complex"/>
    <property type="evidence" value="ECO:0007669"/>
    <property type="project" value="TreeGrafter"/>
</dbReference>
<dbReference type="PANTHER" id="PTHR11669">
    <property type="entry name" value="REPLICATION FACTOR C / DNA POLYMERASE III GAMMA-TAU SUBUNIT"/>
    <property type="match status" value="1"/>
</dbReference>
<keyword evidence="2" id="KW-1185">Reference proteome</keyword>
<dbReference type="AlphaFoldDB" id="A0A1I5I434"/>
<accession>A0A1I5I434</accession>
<protein>
    <submittedName>
        <fullName evidence="1">DNA polymerase-3 subunit delta</fullName>
    </submittedName>
</protein>
<dbReference type="GO" id="GO:0006261">
    <property type="term" value="P:DNA-templated DNA replication"/>
    <property type="evidence" value="ECO:0007669"/>
    <property type="project" value="TreeGrafter"/>
</dbReference>
<dbReference type="NCBIfam" id="NF006586">
    <property type="entry name" value="PRK09112.1"/>
    <property type="match status" value="1"/>
</dbReference>
<evidence type="ECO:0000313" key="2">
    <source>
        <dbReference type="Proteomes" id="UP000199236"/>
    </source>
</evidence>
<dbReference type="InterPro" id="IPR027417">
    <property type="entry name" value="P-loop_NTPase"/>
</dbReference>
<dbReference type="SUPFAM" id="SSF52540">
    <property type="entry name" value="P-loop containing nucleoside triphosphate hydrolases"/>
    <property type="match status" value="1"/>
</dbReference>
<dbReference type="Proteomes" id="UP000199236">
    <property type="component" value="Unassembled WGS sequence"/>
</dbReference>
<gene>
    <name evidence="1" type="ORF">SAMN04488056_1087</name>
</gene>
<organism evidence="1 2">
    <name type="scientific">Cohaesibacter marisflavi</name>
    <dbReference type="NCBI Taxonomy" id="655353"/>
    <lineage>
        <taxon>Bacteria</taxon>
        <taxon>Pseudomonadati</taxon>
        <taxon>Pseudomonadota</taxon>
        <taxon>Alphaproteobacteria</taxon>
        <taxon>Hyphomicrobiales</taxon>
        <taxon>Cohaesibacteraceae</taxon>
    </lineage>
</organism>
<dbReference type="RefSeq" id="WP_090073534.1">
    <property type="nucleotide sequence ID" value="NZ_FOVR01000008.1"/>
</dbReference>
<reference evidence="1 2" key="1">
    <citation type="submission" date="2016-10" db="EMBL/GenBank/DDBJ databases">
        <authorList>
            <person name="de Groot N.N."/>
        </authorList>
    </citation>
    <scope>NUCLEOTIDE SEQUENCE [LARGE SCALE GENOMIC DNA]</scope>
    <source>
        <strain evidence="1 2">CGMCC 1.9157</strain>
    </source>
</reference>
<dbReference type="STRING" id="655353.SAMN04488056_1087"/>
<name>A0A1I5I434_9HYPH</name>
<dbReference type="InterPro" id="IPR050238">
    <property type="entry name" value="DNA_Rep/Repair_Clamp_Loader"/>
</dbReference>
<sequence>MAEADLDFPIYDILPDLEPPHRQRLFFGHTEEEQKFLSSWQSGKMHHAWLLTGPKGIGKATFAFRAARFIFNEGMAPQGGGLLGDMAAPTRLDSPDDCQAVHLVTNLAHPNLLVIDRPYDQKSKRFKTEITVDEVRRTVRFFGSTAGEKTWRVCIVDPADDLNNNAANALLKILEEPPVRTLFFLISHAPGRLLPTIRSRCRRLGFSPLENPALSEAIAGLGIAEGADTIEQLSQSCDGSIRKAAELQSDEGLVLIHAFERMLAPPYNPDYETLNAFAETVAQRGKDERFDGFSDLVHRYLSRQLHEKSGIEGTRGADLYPLARVWDDAREQIQQTRIFNLDKKQTVIEVMRMLAKASRGER</sequence>
<dbReference type="OrthoDB" id="9811073at2"/>